<organism evidence="2 3">
    <name type="scientific">Brochothrix thermosphacta</name>
    <name type="common">Microbacterium thermosphactum</name>
    <dbReference type="NCBI Taxonomy" id="2756"/>
    <lineage>
        <taxon>Bacteria</taxon>
        <taxon>Bacillati</taxon>
        <taxon>Bacillota</taxon>
        <taxon>Bacilli</taxon>
        <taxon>Bacillales</taxon>
        <taxon>Listeriaceae</taxon>
        <taxon>Brochothrix</taxon>
    </lineage>
</organism>
<gene>
    <name evidence="2" type="ORF">BTBSAS_20056</name>
</gene>
<dbReference type="PANTHER" id="PTHR33594">
    <property type="entry name" value="SUPERFAMILY HYDROLASE, PUTATIVE (AFU_ORTHOLOGUE AFUA_1G03035)-RELATED"/>
    <property type="match status" value="1"/>
</dbReference>
<dbReference type="Gene3D" id="1.20.58.1910">
    <property type="match status" value="1"/>
</dbReference>
<dbReference type="PANTHER" id="PTHR33594:SF1">
    <property type="entry name" value="HD_PDEASE DOMAIN-CONTAINING PROTEIN"/>
    <property type="match status" value="1"/>
</dbReference>
<dbReference type="EMBL" id="OUNC01000012">
    <property type="protein sequence ID" value="SPP28186.1"/>
    <property type="molecule type" value="Genomic_DNA"/>
</dbReference>
<dbReference type="GO" id="GO:0016787">
    <property type="term" value="F:hydrolase activity"/>
    <property type="evidence" value="ECO:0007669"/>
    <property type="project" value="UniProtKB-KW"/>
</dbReference>
<dbReference type="Proteomes" id="UP000270190">
    <property type="component" value="Unassembled WGS sequence"/>
</dbReference>
<dbReference type="InterPro" id="IPR006674">
    <property type="entry name" value="HD_domain"/>
</dbReference>
<protein>
    <submittedName>
        <fullName evidence="2">Putative metal-dependent HD phosphohydrolase</fullName>
    </submittedName>
</protein>
<dbReference type="Pfam" id="PF01966">
    <property type="entry name" value="HD"/>
    <property type="match status" value="1"/>
</dbReference>
<reference evidence="3" key="1">
    <citation type="submission" date="2018-04" db="EMBL/GenBank/DDBJ databases">
        <authorList>
            <person name="Illikoud N."/>
        </authorList>
    </citation>
    <scope>NUCLEOTIDE SEQUENCE [LARGE SCALE GENOMIC DNA]</scope>
</reference>
<dbReference type="SMART" id="SM00471">
    <property type="entry name" value="HDc"/>
    <property type="match status" value="1"/>
</dbReference>
<dbReference type="Gene3D" id="1.10.472.50">
    <property type="entry name" value="HD-domain/PDEase-like"/>
    <property type="match status" value="1"/>
</dbReference>
<sequence length="221" mass="25201">MMPTNAIKESCLLATEQHVKQLLAADTTGHDWWHIHRVRKLTLTLAKEEQADLFICEMAALLHDTVDDKLVADEKIAQTELLDWLFEQQLEENVVRQIMQIIADMSFKGGSNADKVLTLEGKVVQDADRIDALGAIGIARTMVYSGSKGRPMHLPNAQPRLNMTLAEYRNGEDTAIMHFYEKLLTLKDTMNTLTGKKLAEQRHLFLETYLEQFYAEWAGER</sequence>
<name>A0A2X0QCG2_BROTH</name>
<evidence type="ECO:0000313" key="2">
    <source>
        <dbReference type="EMBL" id="SPP28186.1"/>
    </source>
</evidence>
<evidence type="ECO:0000259" key="1">
    <source>
        <dbReference type="SMART" id="SM00471"/>
    </source>
</evidence>
<accession>A0A2X0QCG2</accession>
<dbReference type="RefSeq" id="WP_227001979.1">
    <property type="nucleotide sequence ID" value="NZ_CBCPHX010000001.1"/>
</dbReference>
<dbReference type="InterPro" id="IPR003607">
    <property type="entry name" value="HD/PDEase_dom"/>
</dbReference>
<dbReference type="CDD" id="cd00077">
    <property type="entry name" value="HDc"/>
    <property type="match status" value="1"/>
</dbReference>
<proteinExistence type="predicted"/>
<keyword evidence="2" id="KW-0378">Hydrolase</keyword>
<feature type="domain" description="HD/PDEase" evidence="1">
    <location>
        <begin position="27"/>
        <end position="142"/>
    </location>
</feature>
<dbReference type="AlphaFoldDB" id="A0A2X0QCG2"/>
<evidence type="ECO:0000313" key="3">
    <source>
        <dbReference type="Proteomes" id="UP000270190"/>
    </source>
</evidence>
<dbReference type="SUPFAM" id="SSF109604">
    <property type="entry name" value="HD-domain/PDEase-like"/>
    <property type="match status" value="1"/>
</dbReference>